<keyword evidence="6" id="KW-0328">Glycosyltransferase</keyword>
<evidence type="ECO:0000256" key="3">
    <source>
        <dbReference type="ARBA" id="ARBA00004922"/>
    </source>
</evidence>
<evidence type="ECO:0000256" key="2">
    <source>
        <dbReference type="ARBA" id="ARBA00004389"/>
    </source>
</evidence>
<evidence type="ECO:0000313" key="18">
    <source>
        <dbReference type="EMBL" id="GAA4266868.1"/>
    </source>
</evidence>
<sequence>MSDSPEILDLDIVVPVYNEQETLVESVRALHRFLTDQVRETWRITIADNASTDATGPFADRLARELDSVTAVHLAEKGRGRALKQVWSASPARVLVYLDEDLSTDLRALGPLVAPLLSGHSDLAIGTRLDRSSRVARGGKREFISRTYNLLLRQTMGVSFSDAQCGFKAIRRDVAERLLPLVEDTGWFFDTELLILAERSGLRIHEVPVDWIDDPHSSVDIVATATADLRGMVRVATGIARGRIPVAAVYDEIGRHPYSPPASPTFFGQVVRFGVVGVLSTAAYALVYLLFEQVVPPQAANFLALLLTTIGNTAANRRFTFGVRGQGGAAKHQAQGLVVFGVAWLITAGSLLGLHRVAPDAGPHLELVVLTVANLVATVVRFVLLRTWVFRRHARPADASHPATSHPTAPPDSSVPSASPDLSETSDPSVPSDPSTSESLTKATSR</sequence>
<dbReference type="InterPro" id="IPR029044">
    <property type="entry name" value="Nucleotide-diphossugar_trans"/>
</dbReference>
<comment type="similarity">
    <text evidence="4">Belongs to the glycosyltransferase 2 family.</text>
</comment>
<evidence type="ECO:0000259" key="17">
    <source>
        <dbReference type="Pfam" id="PF04138"/>
    </source>
</evidence>
<keyword evidence="8 15" id="KW-0812">Transmembrane</keyword>
<dbReference type="CDD" id="cd04188">
    <property type="entry name" value="DPG_synthase"/>
    <property type="match status" value="1"/>
</dbReference>
<comment type="catalytic activity">
    <reaction evidence="13">
        <text>a di-trans,poly-cis-dolichyl phosphate + UDP-alpha-D-glucose = a di-trans,poly-cis-dolichyl beta-D-glucosyl phosphate + UDP</text>
        <dbReference type="Rhea" id="RHEA:15401"/>
        <dbReference type="Rhea" id="RHEA-COMP:19498"/>
        <dbReference type="Rhea" id="RHEA-COMP:19502"/>
        <dbReference type="ChEBI" id="CHEBI:57525"/>
        <dbReference type="ChEBI" id="CHEBI:57683"/>
        <dbReference type="ChEBI" id="CHEBI:58223"/>
        <dbReference type="ChEBI" id="CHEBI:58885"/>
        <dbReference type="EC" id="2.4.1.117"/>
    </reaction>
    <physiologicalReaction direction="left-to-right" evidence="13">
        <dbReference type="Rhea" id="RHEA:15402"/>
    </physiologicalReaction>
</comment>
<keyword evidence="7" id="KW-0808">Transferase</keyword>
<proteinExistence type="inferred from homology"/>
<evidence type="ECO:0000256" key="13">
    <source>
        <dbReference type="ARBA" id="ARBA00045097"/>
    </source>
</evidence>
<evidence type="ECO:0000256" key="9">
    <source>
        <dbReference type="ARBA" id="ARBA00022824"/>
    </source>
</evidence>
<name>A0ABP8E3T8_9MICO</name>
<dbReference type="PANTHER" id="PTHR10859:SF91">
    <property type="entry name" value="DOLICHYL-PHOSPHATE BETA-GLUCOSYLTRANSFERASE"/>
    <property type="match status" value="1"/>
</dbReference>
<dbReference type="SUPFAM" id="SSF53448">
    <property type="entry name" value="Nucleotide-diphospho-sugar transferases"/>
    <property type="match status" value="1"/>
</dbReference>
<keyword evidence="9" id="KW-0256">Endoplasmic reticulum</keyword>
<dbReference type="Proteomes" id="UP001501594">
    <property type="component" value="Unassembled WGS sequence"/>
</dbReference>
<feature type="compositionally biased region" description="Low complexity" evidence="14">
    <location>
        <begin position="411"/>
        <end position="439"/>
    </location>
</feature>
<evidence type="ECO:0000256" key="5">
    <source>
        <dbReference type="ARBA" id="ARBA00012583"/>
    </source>
</evidence>
<evidence type="ECO:0000256" key="8">
    <source>
        <dbReference type="ARBA" id="ARBA00022692"/>
    </source>
</evidence>
<dbReference type="InterPro" id="IPR035518">
    <property type="entry name" value="DPG_synthase"/>
</dbReference>
<evidence type="ECO:0000256" key="6">
    <source>
        <dbReference type="ARBA" id="ARBA00022676"/>
    </source>
</evidence>
<feature type="region of interest" description="Disordered" evidence="14">
    <location>
        <begin position="397"/>
        <end position="446"/>
    </location>
</feature>
<evidence type="ECO:0000256" key="4">
    <source>
        <dbReference type="ARBA" id="ARBA00006739"/>
    </source>
</evidence>
<evidence type="ECO:0000256" key="7">
    <source>
        <dbReference type="ARBA" id="ARBA00022679"/>
    </source>
</evidence>
<dbReference type="EMBL" id="BAABAU010000003">
    <property type="protein sequence ID" value="GAA4266868.1"/>
    <property type="molecule type" value="Genomic_DNA"/>
</dbReference>
<accession>A0ABP8E3T8</accession>
<dbReference type="Gene3D" id="3.90.550.10">
    <property type="entry name" value="Spore Coat Polysaccharide Biosynthesis Protein SpsA, Chain A"/>
    <property type="match status" value="1"/>
</dbReference>
<keyword evidence="10" id="KW-0735">Signal-anchor</keyword>
<keyword evidence="11 15" id="KW-1133">Transmembrane helix</keyword>
<feature type="transmembrane region" description="Helical" evidence="15">
    <location>
        <begin position="270"/>
        <end position="291"/>
    </location>
</feature>
<evidence type="ECO:0000259" key="16">
    <source>
        <dbReference type="Pfam" id="PF00535"/>
    </source>
</evidence>
<dbReference type="PANTHER" id="PTHR10859">
    <property type="entry name" value="GLYCOSYL TRANSFERASE"/>
    <property type="match status" value="1"/>
</dbReference>
<comment type="pathway">
    <text evidence="3">Protein modification; protein glycosylation.</text>
</comment>
<protein>
    <recommendedName>
        <fullName evidence="5">dolichyl-phosphate beta-glucosyltransferase</fullName>
        <ecNumber evidence="5">2.4.1.117</ecNumber>
    </recommendedName>
</protein>
<gene>
    <name evidence="18" type="ORF">GCM10022256_24800</name>
</gene>
<feature type="transmembrane region" description="Helical" evidence="15">
    <location>
        <begin position="367"/>
        <end position="385"/>
    </location>
</feature>
<dbReference type="EC" id="2.4.1.117" evidence="5"/>
<keyword evidence="19" id="KW-1185">Reference proteome</keyword>
<evidence type="ECO:0000256" key="12">
    <source>
        <dbReference type="ARBA" id="ARBA00023136"/>
    </source>
</evidence>
<feature type="domain" description="Glycosyltransferase 2-like" evidence="16">
    <location>
        <begin position="12"/>
        <end position="178"/>
    </location>
</feature>
<comment type="caution">
    <text evidence="18">The sequence shown here is derived from an EMBL/GenBank/DDBJ whole genome shotgun (WGS) entry which is preliminary data.</text>
</comment>
<reference evidence="19" key="1">
    <citation type="journal article" date="2019" name="Int. J. Syst. Evol. Microbiol.">
        <title>The Global Catalogue of Microorganisms (GCM) 10K type strain sequencing project: providing services to taxonomists for standard genome sequencing and annotation.</title>
        <authorList>
            <consortium name="The Broad Institute Genomics Platform"/>
            <consortium name="The Broad Institute Genome Sequencing Center for Infectious Disease"/>
            <person name="Wu L."/>
            <person name="Ma J."/>
        </authorList>
    </citation>
    <scope>NUCLEOTIDE SEQUENCE [LARGE SCALE GENOMIC DNA]</scope>
    <source>
        <strain evidence="19">JCM 17442</strain>
    </source>
</reference>
<dbReference type="RefSeq" id="WP_344796629.1">
    <property type="nucleotide sequence ID" value="NZ_BAABAU010000003.1"/>
</dbReference>
<dbReference type="InterPro" id="IPR001173">
    <property type="entry name" value="Glyco_trans_2-like"/>
</dbReference>
<evidence type="ECO:0000256" key="11">
    <source>
        <dbReference type="ARBA" id="ARBA00022989"/>
    </source>
</evidence>
<evidence type="ECO:0000256" key="10">
    <source>
        <dbReference type="ARBA" id="ARBA00022968"/>
    </source>
</evidence>
<dbReference type="InterPro" id="IPR007267">
    <property type="entry name" value="GtrA_DPMS_TM"/>
</dbReference>
<keyword evidence="12 15" id="KW-0472">Membrane</keyword>
<comment type="subcellular location">
    <subcellularLocation>
        <location evidence="2">Endoplasmic reticulum membrane</location>
        <topology evidence="2">Single-pass membrane protein</topology>
    </subcellularLocation>
    <subcellularLocation>
        <location evidence="1">Membrane</location>
        <topology evidence="1">Multi-pass membrane protein</topology>
    </subcellularLocation>
</comment>
<evidence type="ECO:0000313" key="19">
    <source>
        <dbReference type="Proteomes" id="UP001501594"/>
    </source>
</evidence>
<feature type="domain" description="GtrA/DPMS transmembrane" evidence="17">
    <location>
        <begin position="272"/>
        <end position="390"/>
    </location>
</feature>
<evidence type="ECO:0000256" key="15">
    <source>
        <dbReference type="SAM" id="Phobius"/>
    </source>
</evidence>
<dbReference type="Pfam" id="PF04138">
    <property type="entry name" value="GtrA_DPMS_TM"/>
    <property type="match status" value="1"/>
</dbReference>
<evidence type="ECO:0000256" key="1">
    <source>
        <dbReference type="ARBA" id="ARBA00004141"/>
    </source>
</evidence>
<evidence type="ECO:0000256" key="14">
    <source>
        <dbReference type="SAM" id="MobiDB-lite"/>
    </source>
</evidence>
<dbReference type="Pfam" id="PF00535">
    <property type="entry name" value="Glycos_transf_2"/>
    <property type="match status" value="1"/>
</dbReference>
<feature type="transmembrane region" description="Helical" evidence="15">
    <location>
        <begin position="336"/>
        <end position="355"/>
    </location>
</feature>
<organism evidence="18 19">
    <name type="scientific">Frondihabitans peucedani</name>
    <dbReference type="NCBI Taxonomy" id="598626"/>
    <lineage>
        <taxon>Bacteria</taxon>
        <taxon>Bacillati</taxon>
        <taxon>Actinomycetota</taxon>
        <taxon>Actinomycetes</taxon>
        <taxon>Micrococcales</taxon>
        <taxon>Microbacteriaceae</taxon>
        <taxon>Frondihabitans</taxon>
    </lineage>
</organism>